<proteinExistence type="predicted"/>
<evidence type="ECO:0000313" key="1">
    <source>
        <dbReference type="EMBL" id="VAW37765.1"/>
    </source>
</evidence>
<name>A0A3B0V2M6_9ZZZZ</name>
<protein>
    <submittedName>
        <fullName evidence="1">Uncharacterized protein</fullName>
    </submittedName>
</protein>
<reference evidence="1" key="1">
    <citation type="submission" date="2018-06" db="EMBL/GenBank/DDBJ databases">
        <authorList>
            <person name="Zhirakovskaya E."/>
        </authorList>
    </citation>
    <scope>NUCLEOTIDE SEQUENCE</scope>
</reference>
<accession>A0A3B0V2M6</accession>
<dbReference type="Pfam" id="PF20112">
    <property type="entry name" value="DUF6502"/>
    <property type="match status" value="1"/>
</dbReference>
<dbReference type="InterPro" id="IPR045445">
    <property type="entry name" value="DUF6502"/>
</dbReference>
<dbReference type="AlphaFoldDB" id="A0A3B0V2M6"/>
<sequence length="279" mass="31537">MHDTSPGDTRTPPALASAVARLLQPLVRLLISHRFTYPQFGRLLKKVYVATADKYFRLPDKEQTISRIHLLTGVHRKDVKALLTAGQPDIGPAADNSSLGALLISRWTADPRYLDKNGRPRPLPRSSAKTRGVSFAGLAEELCTNVRPRAILDEWQRLGVVRVDNDHLVHLNIEAFVPERGFDEKAYFLGENVRAHLAACARNLLADGAPEPERNVYYDKLTPAAADELRRLAEKEGMKALQAVNRRALELQQRDQNRDDACRRIRFGFYWHQGEEEDT</sequence>
<organism evidence="1">
    <name type="scientific">hydrothermal vent metagenome</name>
    <dbReference type="NCBI Taxonomy" id="652676"/>
    <lineage>
        <taxon>unclassified sequences</taxon>
        <taxon>metagenomes</taxon>
        <taxon>ecological metagenomes</taxon>
    </lineage>
</organism>
<dbReference type="EMBL" id="UOEY01000049">
    <property type="protein sequence ID" value="VAW37765.1"/>
    <property type="molecule type" value="Genomic_DNA"/>
</dbReference>
<gene>
    <name evidence="1" type="ORF">MNBD_DELTA04-1321</name>
</gene>